<dbReference type="InterPro" id="IPR003131">
    <property type="entry name" value="T1-type_BTB"/>
</dbReference>
<evidence type="ECO:0000313" key="4">
    <source>
        <dbReference type="Proteomes" id="UP000603453"/>
    </source>
</evidence>
<gene>
    <name evidence="3" type="ORF">INT47_011554</name>
</gene>
<feature type="domain" description="Potassium channel tetramerisation-type BTB" evidence="2">
    <location>
        <begin position="270"/>
        <end position="336"/>
    </location>
</feature>
<accession>A0A8H7QVC7</accession>
<protein>
    <recommendedName>
        <fullName evidence="2">Potassium channel tetramerisation-type BTB domain-containing protein</fullName>
    </recommendedName>
</protein>
<keyword evidence="4" id="KW-1185">Reference proteome</keyword>
<reference evidence="3" key="1">
    <citation type="submission" date="2020-12" db="EMBL/GenBank/DDBJ databases">
        <title>Metabolic potential, ecology and presence of endohyphal bacteria is reflected in genomic diversity of Mucoromycotina.</title>
        <authorList>
            <person name="Muszewska A."/>
            <person name="Okrasinska A."/>
            <person name="Steczkiewicz K."/>
            <person name="Drgas O."/>
            <person name="Orlowska M."/>
            <person name="Perlinska-Lenart U."/>
            <person name="Aleksandrzak-Piekarczyk T."/>
            <person name="Szatraj K."/>
            <person name="Zielenkiewicz U."/>
            <person name="Pilsyk S."/>
            <person name="Malc E."/>
            <person name="Mieczkowski P."/>
            <person name="Kruszewska J.S."/>
            <person name="Biernat P."/>
            <person name="Pawlowska J."/>
        </authorList>
    </citation>
    <scope>NUCLEOTIDE SEQUENCE</scope>
    <source>
        <strain evidence="3">WA0000017839</strain>
    </source>
</reference>
<dbReference type="InterPro" id="IPR045068">
    <property type="entry name" value="BACURD1-3"/>
</dbReference>
<evidence type="ECO:0000256" key="1">
    <source>
        <dbReference type="SAM" id="MobiDB-lite"/>
    </source>
</evidence>
<sequence>MRKRDQQQPLFFLDIFEPPPQWRTTATRSNNGGGNAGYHAHSPTHRSPIHHQPSLSEIVYQDYNSNAEIQDVYPIYQDQTRRHLFIDSSGSDTRLHGFENSSLSLHTVSTSEPNDDEIHHYDDIEDDEGVDKNAFQRHQSDNVSITNSLFTAVDHLEDDDNSSTENLRHGYLPQIDTILENNKSINAQVKKLNVKTSIVWQDYRPQYQLLNESYDDVKKGKNLQGNILYHGKNAGYRSQVQSNKELSKEKENAKSDTEQEEGMRFQSEKVRLNVGGNIFETSLSTLRRDTNSLLATMFSGKHPIMAESDGSFFIDRDPSHFRLVLNYLRDLRIPPTILQDVRIRQELLQEVGKLEE</sequence>
<dbReference type="AlphaFoldDB" id="A0A8H7QVC7"/>
<proteinExistence type="predicted"/>
<dbReference type="Gene3D" id="3.30.710.10">
    <property type="entry name" value="Potassium Channel Kv1.1, Chain A"/>
    <property type="match status" value="1"/>
</dbReference>
<dbReference type="GO" id="GO:0051260">
    <property type="term" value="P:protein homooligomerization"/>
    <property type="evidence" value="ECO:0007669"/>
    <property type="project" value="InterPro"/>
</dbReference>
<feature type="region of interest" description="Disordered" evidence="1">
    <location>
        <begin position="21"/>
        <end position="48"/>
    </location>
</feature>
<dbReference type="SUPFAM" id="SSF54695">
    <property type="entry name" value="POZ domain"/>
    <property type="match status" value="1"/>
</dbReference>
<dbReference type="Proteomes" id="UP000603453">
    <property type="component" value="Unassembled WGS sequence"/>
</dbReference>
<organism evidence="3 4">
    <name type="scientific">Mucor saturninus</name>
    <dbReference type="NCBI Taxonomy" id="64648"/>
    <lineage>
        <taxon>Eukaryota</taxon>
        <taxon>Fungi</taxon>
        <taxon>Fungi incertae sedis</taxon>
        <taxon>Mucoromycota</taxon>
        <taxon>Mucoromycotina</taxon>
        <taxon>Mucoromycetes</taxon>
        <taxon>Mucorales</taxon>
        <taxon>Mucorineae</taxon>
        <taxon>Mucoraceae</taxon>
        <taxon>Mucor</taxon>
    </lineage>
</organism>
<name>A0A8H7QVC7_9FUNG</name>
<evidence type="ECO:0000313" key="3">
    <source>
        <dbReference type="EMBL" id="KAG2199442.1"/>
    </source>
</evidence>
<evidence type="ECO:0000259" key="2">
    <source>
        <dbReference type="Pfam" id="PF02214"/>
    </source>
</evidence>
<dbReference type="PANTHER" id="PTHR11145">
    <property type="entry name" value="BTB/POZ DOMAIN-CONTAINING ADAPTER FOR CUL3-MEDIATED RHOA DEGRADATION PROTEIN FAMILY MEMBER"/>
    <property type="match status" value="1"/>
</dbReference>
<dbReference type="InterPro" id="IPR011333">
    <property type="entry name" value="SKP1/BTB/POZ_sf"/>
</dbReference>
<dbReference type="PANTHER" id="PTHR11145:SF8">
    <property type="entry name" value="RE57120P"/>
    <property type="match status" value="1"/>
</dbReference>
<feature type="compositionally biased region" description="Basic and acidic residues" evidence="1">
    <location>
        <begin position="245"/>
        <end position="262"/>
    </location>
</feature>
<dbReference type="Pfam" id="PF02214">
    <property type="entry name" value="BTB_2"/>
    <property type="match status" value="1"/>
</dbReference>
<dbReference type="OrthoDB" id="2414723at2759"/>
<feature type="region of interest" description="Disordered" evidence="1">
    <location>
        <begin position="242"/>
        <end position="262"/>
    </location>
</feature>
<dbReference type="EMBL" id="JAEPRD010000096">
    <property type="protein sequence ID" value="KAG2199442.1"/>
    <property type="molecule type" value="Genomic_DNA"/>
</dbReference>
<comment type="caution">
    <text evidence="3">The sequence shown here is derived from an EMBL/GenBank/DDBJ whole genome shotgun (WGS) entry which is preliminary data.</text>
</comment>